<organism evidence="1 2">
    <name type="scientific">Pseudomonas fluorescens</name>
    <dbReference type="NCBI Taxonomy" id="294"/>
    <lineage>
        <taxon>Bacteria</taxon>
        <taxon>Pseudomonadati</taxon>
        <taxon>Pseudomonadota</taxon>
        <taxon>Gammaproteobacteria</taxon>
        <taxon>Pseudomonadales</taxon>
        <taxon>Pseudomonadaceae</taxon>
        <taxon>Pseudomonas</taxon>
    </lineage>
</organism>
<dbReference type="EMBL" id="JACYNJ010000018">
    <property type="protein sequence ID" value="MBD8272757.1"/>
    <property type="molecule type" value="Genomic_DNA"/>
</dbReference>
<gene>
    <name evidence="1" type="ORF">IFU03_23660</name>
</gene>
<accession>A0AAE2Q261</accession>
<dbReference type="AlphaFoldDB" id="A0AAE2Q261"/>
<sequence>MAKNFLDLKTDPGLLCALQGASQHKQTAAEMLEQRVSFVYGSVSSRNGVTREQVRKLILEQEGVEGAKR</sequence>
<comment type="caution">
    <text evidence="1">The sequence shown here is derived from an EMBL/GenBank/DDBJ whole genome shotgun (WGS) entry which is preliminary data.</text>
</comment>
<proteinExistence type="predicted"/>
<protein>
    <submittedName>
        <fullName evidence="1">Uncharacterized protein</fullName>
    </submittedName>
</protein>
<evidence type="ECO:0000313" key="1">
    <source>
        <dbReference type="EMBL" id="MBD8272757.1"/>
    </source>
</evidence>
<reference evidence="1" key="1">
    <citation type="journal article" date="2020" name="FEMS Microbiol. Ecol.">
        <title>Temporal dynamics of bacterial communities during seed development and maturation.</title>
        <authorList>
            <person name="Chesneau G."/>
            <person name="Torres-Cortes G."/>
            <person name="Briand M."/>
            <person name="Darrasse A."/>
            <person name="Preveaux A."/>
            <person name="Marais C."/>
            <person name="Jacques M.A."/>
            <person name="Shade A."/>
            <person name="Barret M."/>
        </authorList>
    </citation>
    <scope>NUCLEOTIDE SEQUENCE</scope>
    <source>
        <strain evidence="1">CFBP13533</strain>
    </source>
</reference>
<evidence type="ECO:0000313" key="2">
    <source>
        <dbReference type="Proteomes" id="UP000610293"/>
    </source>
</evidence>
<name>A0AAE2Q261_PSEFL</name>
<dbReference type="Proteomes" id="UP000610293">
    <property type="component" value="Unassembled WGS sequence"/>
</dbReference>
<dbReference type="RefSeq" id="WP_191956682.1">
    <property type="nucleotide sequence ID" value="NZ_JACYNJ010000018.1"/>
</dbReference>